<gene>
    <name evidence="1" type="ORF">KY290_001611</name>
</gene>
<name>A0ABQ7WMS3_SOLTU</name>
<sequence length="139" mass="16191">MAESSCNGLVLVLNEEPYNSKLSSSSSQEWCLYCVCSWVQFGFWRRLESSISHQVARMVSLHTRVFNDVVLAAPGEGNFILYNKKQWGEMNIDGIIVQSLYGLELSWRVLCLLYMIGKGNEYHPEMMFVLRNDKEFYEW</sequence>
<protein>
    <submittedName>
        <fullName evidence="1">Uncharacterized protein</fullName>
    </submittedName>
</protein>
<reference evidence="1 2" key="1">
    <citation type="journal article" date="2021" name="bioRxiv">
        <title>Chromosome-scale and haplotype-resolved genome assembly of a tetraploid potato cultivar.</title>
        <authorList>
            <person name="Sun H."/>
            <person name="Jiao W.-B."/>
            <person name="Krause K."/>
            <person name="Campoy J.A."/>
            <person name="Goel M."/>
            <person name="Folz-Donahue K."/>
            <person name="Kukat C."/>
            <person name="Huettel B."/>
            <person name="Schneeberger K."/>
        </authorList>
    </citation>
    <scope>NUCLEOTIDE SEQUENCE [LARGE SCALE GENOMIC DNA]</scope>
    <source>
        <strain evidence="1">SolTubOtavaFocal</strain>
        <tissue evidence="1">Leaves</tissue>
    </source>
</reference>
<accession>A0ABQ7WMS3</accession>
<comment type="caution">
    <text evidence="1">The sequence shown here is derived from an EMBL/GenBank/DDBJ whole genome shotgun (WGS) entry which is preliminary data.</text>
</comment>
<evidence type="ECO:0000313" key="2">
    <source>
        <dbReference type="Proteomes" id="UP000826656"/>
    </source>
</evidence>
<dbReference type="Proteomes" id="UP000826656">
    <property type="component" value="Unassembled WGS sequence"/>
</dbReference>
<organism evidence="1 2">
    <name type="scientific">Solanum tuberosum</name>
    <name type="common">Potato</name>
    <dbReference type="NCBI Taxonomy" id="4113"/>
    <lineage>
        <taxon>Eukaryota</taxon>
        <taxon>Viridiplantae</taxon>
        <taxon>Streptophyta</taxon>
        <taxon>Embryophyta</taxon>
        <taxon>Tracheophyta</taxon>
        <taxon>Spermatophyta</taxon>
        <taxon>Magnoliopsida</taxon>
        <taxon>eudicotyledons</taxon>
        <taxon>Gunneridae</taxon>
        <taxon>Pentapetalae</taxon>
        <taxon>asterids</taxon>
        <taxon>lamiids</taxon>
        <taxon>Solanales</taxon>
        <taxon>Solanaceae</taxon>
        <taxon>Solanoideae</taxon>
        <taxon>Solaneae</taxon>
        <taxon>Solanum</taxon>
    </lineage>
</organism>
<evidence type="ECO:0000313" key="1">
    <source>
        <dbReference type="EMBL" id="KAH0782013.1"/>
    </source>
</evidence>
<keyword evidence="2" id="KW-1185">Reference proteome</keyword>
<dbReference type="EMBL" id="JAIVGD010000001">
    <property type="protein sequence ID" value="KAH0782013.1"/>
    <property type="molecule type" value="Genomic_DNA"/>
</dbReference>
<proteinExistence type="predicted"/>